<proteinExistence type="predicted"/>
<dbReference type="EMBL" id="CAJSTJ010000099">
    <property type="protein sequence ID" value="CAG7556462.1"/>
    <property type="molecule type" value="Genomic_DNA"/>
</dbReference>
<sequence>MNNKTAPNLSLRDLVIRNPGFAVHPLEWTARHLDLLHCRFQDVNAPPETKTPVHREDSIEKLKDLLDVYCWRSDLFIDLFTDEGSPFKHMEYVEPNCEVFVLKSSASEETVIPTAPLVVAFLDYYTIVRAREQRFAPDHSWPYNEPLNNRNKRKLRLCTPENWERDPYLLCVMLALAQYNWELFESERYPVRLVVYKSDDKVDVHVFHADFPMGILDQMVTPSTQTNDTWPTIYHTKIAYEPYGTFADRLTTHLLDVKF</sequence>
<protein>
    <submittedName>
        <fullName evidence="1">Uncharacterized protein</fullName>
    </submittedName>
</protein>
<organism evidence="1 2">
    <name type="scientific">Fusarium equiseti</name>
    <name type="common">Fusarium scirpi</name>
    <dbReference type="NCBI Taxonomy" id="61235"/>
    <lineage>
        <taxon>Eukaryota</taxon>
        <taxon>Fungi</taxon>
        <taxon>Dikarya</taxon>
        <taxon>Ascomycota</taxon>
        <taxon>Pezizomycotina</taxon>
        <taxon>Sordariomycetes</taxon>
        <taxon>Hypocreomycetidae</taxon>
        <taxon>Hypocreales</taxon>
        <taxon>Nectriaceae</taxon>
        <taxon>Fusarium</taxon>
        <taxon>Fusarium incarnatum-equiseti species complex</taxon>
    </lineage>
</organism>
<accession>A0A8J2N9T7</accession>
<evidence type="ECO:0000313" key="1">
    <source>
        <dbReference type="EMBL" id="CAG7556462.1"/>
    </source>
</evidence>
<evidence type="ECO:0000313" key="2">
    <source>
        <dbReference type="Proteomes" id="UP000693738"/>
    </source>
</evidence>
<dbReference type="Proteomes" id="UP000693738">
    <property type="component" value="Unassembled WGS sequence"/>
</dbReference>
<comment type="caution">
    <text evidence="1">The sequence shown here is derived from an EMBL/GenBank/DDBJ whole genome shotgun (WGS) entry which is preliminary data.</text>
</comment>
<gene>
    <name evidence="1" type="ORF">FEQUK3_LOCUS2182</name>
</gene>
<dbReference type="AlphaFoldDB" id="A0A8J2N9T7"/>
<reference evidence="1" key="1">
    <citation type="submission" date="2021-05" db="EMBL/GenBank/DDBJ databases">
        <authorList>
            <person name="Khan N."/>
        </authorList>
    </citation>
    <scope>NUCLEOTIDE SEQUENCE</scope>
</reference>
<name>A0A8J2N9T7_FUSEQ</name>